<feature type="compositionally biased region" description="Polar residues" evidence="15">
    <location>
        <begin position="97"/>
        <end position="107"/>
    </location>
</feature>
<keyword evidence="2" id="KW-0645">Protease</keyword>
<feature type="region of interest" description="Disordered" evidence="15">
    <location>
        <begin position="280"/>
        <end position="327"/>
    </location>
</feature>
<feature type="compositionally biased region" description="Polar residues" evidence="15">
    <location>
        <begin position="9"/>
        <end position="30"/>
    </location>
</feature>
<evidence type="ECO:0000256" key="9">
    <source>
        <dbReference type="ARBA" id="ARBA00023136"/>
    </source>
</evidence>
<dbReference type="InterPro" id="IPR023415">
    <property type="entry name" value="LDLR_class-A_CS"/>
</dbReference>
<evidence type="ECO:0000256" key="1">
    <source>
        <dbReference type="ARBA" id="ARBA00004606"/>
    </source>
</evidence>
<dbReference type="SMART" id="SM00020">
    <property type="entry name" value="Tryp_SPc"/>
    <property type="match status" value="1"/>
</dbReference>
<dbReference type="InterPro" id="IPR036055">
    <property type="entry name" value="LDL_receptor-like_sf"/>
</dbReference>
<dbReference type="PANTHER" id="PTHR22722">
    <property type="entry name" value="LOW-DENSITY LIPOPROTEIN RECEPTOR-RELATED PROTEIN 2-RELATED"/>
    <property type="match status" value="1"/>
</dbReference>
<dbReference type="Pfam" id="PF01390">
    <property type="entry name" value="SEA"/>
    <property type="match status" value="1"/>
</dbReference>
<dbReference type="SUPFAM" id="SSF56487">
    <property type="entry name" value="SRCR-like"/>
    <property type="match status" value="1"/>
</dbReference>
<evidence type="ECO:0000256" key="5">
    <source>
        <dbReference type="ARBA" id="ARBA00022801"/>
    </source>
</evidence>
<keyword evidence="6" id="KW-0720">Serine protease</keyword>
<feature type="domain" description="SEA" evidence="17">
    <location>
        <begin position="345"/>
        <end position="466"/>
    </location>
</feature>
<feature type="compositionally biased region" description="Basic and acidic residues" evidence="15">
    <location>
        <begin position="649"/>
        <end position="660"/>
    </location>
</feature>
<dbReference type="InterPro" id="IPR043504">
    <property type="entry name" value="Peptidase_S1_PA_chymotrypsin"/>
</dbReference>
<comment type="caution">
    <text evidence="14">Lacks conserved residue(s) required for the propagation of feature annotation.</text>
</comment>
<keyword evidence="10 13" id="KW-1015">Disulfide bond</keyword>
<protein>
    <recommendedName>
        <fullName evidence="21">SEA domain-containing protein</fullName>
    </recommendedName>
</protein>
<comment type="subcellular location">
    <subcellularLocation>
        <location evidence="1">Membrane</location>
        <topology evidence="1">Single-pass type II membrane protein</topology>
    </subcellularLocation>
</comment>
<evidence type="ECO:0000256" key="14">
    <source>
        <dbReference type="PROSITE-ProRule" id="PRU00196"/>
    </source>
</evidence>
<dbReference type="CDD" id="cd00112">
    <property type="entry name" value="LDLa"/>
    <property type="match status" value="5"/>
</dbReference>
<dbReference type="PRINTS" id="PR00261">
    <property type="entry name" value="LDLRECEPTOR"/>
</dbReference>
<evidence type="ECO:0000256" key="3">
    <source>
        <dbReference type="ARBA" id="ARBA00022692"/>
    </source>
</evidence>
<dbReference type="Gene3D" id="4.10.400.10">
    <property type="entry name" value="Low-density Lipoprotein Receptor"/>
    <property type="match status" value="5"/>
</dbReference>
<evidence type="ECO:0000259" key="18">
    <source>
        <dbReference type="PROSITE" id="PS50240"/>
    </source>
</evidence>
<feature type="region of interest" description="Disordered" evidence="15">
    <location>
        <begin position="535"/>
        <end position="598"/>
    </location>
</feature>
<dbReference type="InterPro" id="IPR002172">
    <property type="entry name" value="LDrepeatLR_classA_rpt"/>
</dbReference>
<feature type="region of interest" description="Disordered" evidence="15">
    <location>
        <begin position="739"/>
        <end position="833"/>
    </location>
</feature>
<dbReference type="InterPro" id="IPR000082">
    <property type="entry name" value="SEA_dom"/>
</dbReference>
<feature type="compositionally biased region" description="Low complexity" evidence="15">
    <location>
        <begin position="989"/>
        <end position="1000"/>
    </location>
</feature>
<feature type="region of interest" description="Disordered" evidence="15">
    <location>
        <begin position="639"/>
        <end position="660"/>
    </location>
</feature>
<evidence type="ECO:0000256" key="10">
    <source>
        <dbReference type="ARBA" id="ARBA00023157"/>
    </source>
</evidence>
<dbReference type="Pfam" id="PF00057">
    <property type="entry name" value="Ldl_recept_a"/>
    <property type="match status" value="4"/>
</dbReference>
<evidence type="ECO:0000259" key="19">
    <source>
        <dbReference type="PROSITE" id="PS50287"/>
    </source>
</evidence>
<dbReference type="SUPFAM" id="SSF82671">
    <property type="entry name" value="SEA domain"/>
    <property type="match status" value="1"/>
</dbReference>
<organism evidence="20">
    <name type="scientific">Photinus pyralis</name>
    <name type="common">Common eastern firefly</name>
    <name type="synonym">Lampyris pyralis</name>
    <dbReference type="NCBI Taxonomy" id="7054"/>
    <lineage>
        <taxon>Eukaryota</taxon>
        <taxon>Metazoa</taxon>
        <taxon>Ecdysozoa</taxon>
        <taxon>Arthropoda</taxon>
        <taxon>Hexapoda</taxon>
        <taxon>Insecta</taxon>
        <taxon>Pterygota</taxon>
        <taxon>Neoptera</taxon>
        <taxon>Endopterygota</taxon>
        <taxon>Coleoptera</taxon>
        <taxon>Polyphaga</taxon>
        <taxon>Elateriformia</taxon>
        <taxon>Elateroidea</taxon>
        <taxon>Lampyridae</taxon>
        <taxon>Lampyrinae</taxon>
        <taxon>Photinus</taxon>
    </lineage>
</organism>
<evidence type="ECO:0000313" key="20">
    <source>
        <dbReference type="EMBL" id="JAV53138.1"/>
    </source>
</evidence>
<feature type="compositionally biased region" description="Acidic residues" evidence="15">
    <location>
        <begin position="1011"/>
        <end position="1020"/>
    </location>
</feature>
<keyword evidence="4" id="KW-0677">Repeat</keyword>
<feature type="compositionally biased region" description="Pro residues" evidence="15">
    <location>
        <begin position="313"/>
        <end position="327"/>
    </location>
</feature>
<feature type="domain" description="Peptidase S1" evidence="18">
    <location>
        <begin position="1993"/>
        <end position="2236"/>
    </location>
</feature>
<dbReference type="SUPFAM" id="SSF50494">
    <property type="entry name" value="Trypsin-like serine proteases"/>
    <property type="match status" value="1"/>
</dbReference>
<dbReference type="InterPro" id="IPR001190">
    <property type="entry name" value="SRCR"/>
</dbReference>
<dbReference type="InterPro" id="IPR036364">
    <property type="entry name" value="SEA_dom_sf"/>
</dbReference>
<evidence type="ECO:0000256" key="11">
    <source>
        <dbReference type="ARBA" id="ARBA00023170"/>
    </source>
</evidence>
<keyword evidence="5" id="KW-0378">Hydrolase</keyword>
<dbReference type="GO" id="GO:0006508">
    <property type="term" value="P:proteolysis"/>
    <property type="evidence" value="ECO:0007669"/>
    <property type="project" value="UniProtKB-KW"/>
</dbReference>
<dbReference type="GO" id="GO:0004252">
    <property type="term" value="F:serine-type endopeptidase activity"/>
    <property type="evidence" value="ECO:0007669"/>
    <property type="project" value="InterPro"/>
</dbReference>
<evidence type="ECO:0008006" key="21">
    <source>
        <dbReference type="Google" id="ProtNLM"/>
    </source>
</evidence>
<keyword evidence="12" id="KW-0325">Glycoprotein</keyword>
<dbReference type="GO" id="GO:0043235">
    <property type="term" value="C:receptor complex"/>
    <property type="evidence" value="ECO:0007669"/>
    <property type="project" value="TreeGrafter"/>
</dbReference>
<feature type="disulfide bond" evidence="13">
    <location>
        <begin position="1867"/>
        <end position="1882"/>
    </location>
</feature>
<dbReference type="SMART" id="SM00192">
    <property type="entry name" value="LDLa"/>
    <property type="match status" value="5"/>
</dbReference>
<reference evidence="20" key="1">
    <citation type="journal article" date="2016" name="Sci. Rep.">
        <title>Molecular characterization of firefly nuptial gifts: a multi-omics approach sheds light on postcopulatory sexual selection.</title>
        <authorList>
            <person name="Al-Wathiqui N."/>
            <person name="Fallon T.R."/>
            <person name="South A."/>
            <person name="Weng J.K."/>
            <person name="Lewis S.M."/>
        </authorList>
    </citation>
    <scope>NUCLEOTIDE SEQUENCE</scope>
</reference>
<dbReference type="SUPFAM" id="SSF57196">
    <property type="entry name" value="EGF/Laminin"/>
    <property type="match status" value="1"/>
</dbReference>
<proteinExistence type="predicted"/>
<dbReference type="PROSITE" id="PS50287">
    <property type="entry name" value="SRCR_2"/>
    <property type="match status" value="1"/>
</dbReference>
<evidence type="ECO:0000256" key="6">
    <source>
        <dbReference type="ARBA" id="ARBA00022825"/>
    </source>
</evidence>
<dbReference type="Pfam" id="PF15494">
    <property type="entry name" value="SRCR_2"/>
    <property type="match status" value="1"/>
</dbReference>
<feature type="disulfide bond" evidence="13">
    <location>
        <begin position="1712"/>
        <end position="1727"/>
    </location>
</feature>
<dbReference type="PROSITE" id="PS50024">
    <property type="entry name" value="SEA"/>
    <property type="match status" value="1"/>
</dbReference>
<dbReference type="InterPro" id="IPR009003">
    <property type="entry name" value="Peptidase_S1_PA"/>
</dbReference>
<feature type="compositionally biased region" description="Basic and acidic residues" evidence="15">
    <location>
        <begin position="861"/>
        <end position="875"/>
    </location>
</feature>
<dbReference type="InterPro" id="IPR036772">
    <property type="entry name" value="SRCR-like_dom_sf"/>
</dbReference>
<dbReference type="InterPro" id="IPR051221">
    <property type="entry name" value="LDLR-related"/>
</dbReference>
<dbReference type="SUPFAM" id="SSF57424">
    <property type="entry name" value="LDL receptor-like module"/>
    <property type="match status" value="5"/>
</dbReference>
<evidence type="ECO:0000256" key="2">
    <source>
        <dbReference type="ARBA" id="ARBA00022670"/>
    </source>
</evidence>
<dbReference type="InterPro" id="IPR001254">
    <property type="entry name" value="Trypsin_dom"/>
</dbReference>
<feature type="compositionally biased region" description="Basic and acidic residues" evidence="15">
    <location>
        <begin position="572"/>
        <end position="591"/>
    </location>
</feature>
<keyword evidence="8 16" id="KW-1133">Transmembrane helix</keyword>
<accession>A0A1Y1JY31</accession>
<feature type="transmembrane region" description="Helical" evidence="16">
    <location>
        <begin position="249"/>
        <end position="273"/>
    </location>
</feature>
<feature type="compositionally biased region" description="Basic and acidic residues" evidence="15">
    <location>
        <begin position="950"/>
        <end position="981"/>
    </location>
</feature>
<feature type="region of interest" description="Disordered" evidence="15">
    <location>
        <begin position="949"/>
        <end position="1067"/>
    </location>
</feature>
<keyword evidence="11" id="KW-0675">Receptor</keyword>
<sequence length="2248" mass="250306">MSMDADSSYGGSDTAQDSTLGHDNNSLETSNTHDEVDKSVMSSSEGNTYFKNEVTLPINYKEGEEKTSLPHYLSTAKLNIEESVDNNHQLDELSKNYSSTHNLNAESPKSRRSAGIDNPAYEEDGKVHAPSSNGALKSTFDENKTYTNGDLNTSPTLAFSSPNKGEEQMAEAVNLELINLKPVGKDVVGGYGGTNGINDIPIKKETEVEIGNPYDEYFVPVNEHRKYMRGEKLYVTKDKRDKKKRNKCLCWSICLVFVAAAVIVGILAAVGIIGNQEAQPVQGARQFSDTPETEKTKTKSAGGLFGVADTPEESPPPSSSSYPPTPQPAIITMGNLPPTTDTSRIEVPRALESQVIIDNLEFSDELAHKNSSEFRNLAESVEKQLMRALFSEDEIASGKAKIQLKVMEFMPGSVVVKYRISWIFTDENDATDPVDKESLNRKLTNTLNRNFGYLDEYHIPESTIATEKIINMCQIDNNGCEHTCSFDYENNDFKCECPFNMQLNTNEKTCVNIPLPEPSSSTEAESMTDFEFEPSHVHHHGQGRSNDADIYTEPEPWPTTRPTETHIYTTSPKHDMVEHEPDENHTPKPEPEPEPSTQYHLDTHTQTIPHEYGITIKPEPEPEPSTQRHLEAYTHTVPQEHGISAEPEPTVKPEPEPSTTHHWETYTRIISHDHGISAQPETTVKPESEPEPSTPHHIGISADPEPEPEPTTHHRLEDYTHTVPHDHDISAEPETTIIPQLGPESSTQHHLHSASADAEPTVKPEPEPEPTTRHHVDDHTHTIPHDHGISAEPESTIKPEPEPEPVSTTQHHMHSVSADAEPTVKPEPNVNDDSELHAYHTLKTELEHTMLPPTSQAPNTEHMHDHQNTEAHPETEPTQPTVKPEPEPTTHSNVPSHVHEIDHVSEHKTEPNVREEQHIPVYMISEHEPTEKHEPDSTSHQYEIYVTRDTTVKPDESESHTSKSEDHDSSHESKMDLEHGVGHIYLDNTSSSTSERSTISDQPKPVIPVEPDLDQPEADTDISTISKTSSPSTTSLNDEVIDSVQQTTDRHTQPVEQVTESSLQHNANQAQLTTTSPESTIATNHNLTVEGTTPTIKSADDMNSTPKDMSKLHLSEIAPEGTTDFTMTTTMKIESNTTQRVREETTIIPDVIDSKSTTTHVSPISENMQMSNEEVSSTKMDDGNMRNAMTREGKLSDVSLETTTHAMTTLKQNDADSKSVMLDMKTMPGKYDSMEQEANDTSQPLTHSNGGNVMETTTERVTESYVFIPVAIVNHAHSASTEHTSNGSTTERVMDMFSSDSTEVAHNYDNMSPFLPDIENDTLINNLHSDVDGFTEPSYHVKETEMYMSSENPPRMDKDEMNETNPRDRYPVDAVLSVLPLDDNDTVNSNEIVNKIESLPTKQIKIENKTETVIPEATTKTVVKHKEVTLSPDIINNVHSNNYFLRLQTSTEAEHSTEPIPRKEASESITENNISTEDLIAQETTTNKLQEINNATTVLVETLPPATEKVYVIDDRMANDFEIMPTTQTHMDNVSTEAHQYEVHENLSEDVTTIRNIIRLSTTEATTPSLLQVSNSPLPVIPLSEEELNSKEEKRGDLRSVENIYDPRELLNDIADEDKFILSEKKEKSNDDAMATDRTIVTSSTFHKEVVDEADDFYLQNIKNATTASDVKPVTEGFTISHFSRCSSGQFQCANGTSIIGSTYCISENDRCDSVDDCTDASDEIGCAEEQCLQNFQCQNGQCLKRMLVCNGISDCTDGSDELNCESWKCRFDEFSCGESNRCIPLSMRCDGRKDCPKGDDEHSCYSQPCKNDEYSCNNKDTCIPASWRCDGEKDCMEGDDENLCECAFDQFKCVTGGGCIAKDQICDGLEQCADSSDEWDCIRLHENMEQANYLEARHNMTWLQVCSSHWNSSFSDMACQSLGFAGSASTEFIKLKENATLDAYYKLKESQFDASLLAWLEKTDDCDSVVSLTCLDYECGSKTSSDVPSARIIGGNRASETQWPGVVLLYNKKHHIYCTSTVIAPSWVLASFSCMFSAKYLPGDADGWTLYSGGTNFSATMHSSAQLRSVRRIIPHPQAKYSEIVYSNDIVLVQLDMPLHLGPNISAICLPNAEIEPRQLCVTAGWGVKTPGESNRQEYLHYLPVPTLETAQCNSSAHYNGRLTTDKICAGYTDSDRTPCYNDEGAPLMCFSEISNTWELQGLLSNHANCGRNRHPALYTSINHDIRGWITNTTGIRLTMNERAASN</sequence>
<feature type="disulfide bond" evidence="13">
    <location>
        <begin position="1738"/>
        <end position="1756"/>
    </location>
</feature>
<feature type="disulfide bond" evidence="13">
    <location>
        <begin position="1790"/>
        <end position="1805"/>
    </location>
</feature>
<evidence type="ECO:0000256" key="15">
    <source>
        <dbReference type="SAM" id="MobiDB-lite"/>
    </source>
</evidence>
<dbReference type="Gene3D" id="3.30.70.960">
    <property type="entry name" value="SEA domain"/>
    <property type="match status" value="1"/>
</dbReference>
<feature type="region of interest" description="Disordered" evidence="15">
    <location>
        <begin position="851"/>
        <end position="896"/>
    </location>
</feature>
<dbReference type="CDD" id="cd00190">
    <property type="entry name" value="Tryp_SPc"/>
    <property type="match status" value="1"/>
</dbReference>
<feature type="region of interest" description="Disordered" evidence="15">
    <location>
        <begin position="97"/>
        <end position="162"/>
    </location>
</feature>
<dbReference type="EMBL" id="GEZM01099865">
    <property type="protein sequence ID" value="JAV53138.1"/>
    <property type="molecule type" value="Transcribed_RNA"/>
</dbReference>
<feature type="compositionally biased region" description="Basic and acidic residues" evidence="15">
    <location>
        <begin position="760"/>
        <end position="801"/>
    </location>
</feature>
<feature type="domain" description="SRCR" evidence="19">
    <location>
        <begin position="1883"/>
        <end position="1931"/>
    </location>
</feature>
<feature type="compositionally biased region" description="Polar residues" evidence="15">
    <location>
        <begin position="40"/>
        <end position="50"/>
    </location>
</feature>
<dbReference type="PROSITE" id="PS01209">
    <property type="entry name" value="LDLRA_1"/>
    <property type="match status" value="5"/>
</dbReference>
<keyword evidence="9 16" id="KW-0472">Membrane</keyword>
<feature type="compositionally biased region" description="Low complexity" evidence="15">
    <location>
        <begin position="1021"/>
        <end position="1035"/>
    </location>
</feature>
<feature type="disulfide bond" evidence="13">
    <location>
        <begin position="1750"/>
        <end position="1765"/>
    </location>
</feature>
<evidence type="ECO:0000256" key="13">
    <source>
        <dbReference type="PROSITE-ProRule" id="PRU00124"/>
    </source>
</evidence>
<dbReference type="PROSITE" id="PS50068">
    <property type="entry name" value="LDLRA_2"/>
    <property type="match status" value="5"/>
</dbReference>
<evidence type="ECO:0000256" key="7">
    <source>
        <dbReference type="ARBA" id="ARBA00022968"/>
    </source>
</evidence>
<name>A0A1Y1JY31_PHOPY</name>
<dbReference type="Gene3D" id="3.10.250.10">
    <property type="entry name" value="SRCR-like domain"/>
    <property type="match status" value="1"/>
</dbReference>
<feature type="region of interest" description="Disordered" evidence="15">
    <location>
        <begin position="1451"/>
        <end position="1471"/>
    </location>
</feature>
<feature type="compositionally biased region" description="Basic and acidic residues" evidence="15">
    <location>
        <begin position="1452"/>
        <end position="1466"/>
    </location>
</feature>
<feature type="region of interest" description="Disordered" evidence="15">
    <location>
        <begin position="678"/>
        <end position="714"/>
    </location>
</feature>
<feature type="compositionally biased region" description="Polar residues" evidence="15">
    <location>
        <begin position="145"/>
        <end position="162"/>
    </location>
</feature>
<evidence type="ECO:0000256" key="12">
    <source>
        <dbReference type="ARBA" id="ARBA00023180"/>
    </source>
</evidence>
<dbReference type="Pfam" id="PF00089">
    <property type="entry name" value="Trypsin"/>
    <property type="match status" value="1"/>
</dbReference>
<keyword evidence="3 16" id="KW-0812">Transmembrane</keyword>
<evidence type="ECO:0000256" key="16">
    <source>
        <dbReference type="SAM" id="Phobius"/>
    </source>
</evidence>
<dbReference type="Gene3D" id="2.40.10.10">
    <property type="entry name" value="Trypsin-like serine proteases"/>
    <property type="match status" value="1"/>
</dbReference>
<feature type="disulfide bond" evidence="13">
    <location>
        <begin position="1830"/>
        <end position="1845"/>
    </location>
</feature>
<feature type="compositionally biased region" description="Polar residues" evidence="15">
    <location>
        <begin position="1054"/>
        <end position="1067"/>
    </location>
</feature>
<evidence type="ECO:0000256" key="4">
    <source>
        <dbReference type="ARBA" id="ARBA00022737"/>
    </source>
</evidence>
<evidence type="ECO:0000256" key="8">
    <source>
        <dbReference type="ARBA" id="ARBA00022989"/>
    </source>
</evidence>
<dbReference type="Gene3D" id="2.10.25.10">
    <property type="entry name" value="Laminin"/>
    <property type="match status" value="1"/>
</dbReference>
<dbReference type="GO" id="GO:0005886">
    <property type="term" value="C:plasma membrane"/>
    <property type="evidence" value="ECO:0007669"/>
    <property type="project" value="TreeGrafter"/>
</dbReference>
<keyword evidence="7" id="KW-0735">Signal-anchor</keyword>
<evidence type="ECO:0000259" key="17">
    <source>
        <dbReference type="PROSITE" id="PS50024"/>
    </source>
</evidence>
<feature type="region of interest" description="Disordered" evidence="15">
    <location>
        <begin position="1"/>
        <end position="53"/>
    </location>
</feature>
<dbReference type="PROSITE" id="PS50240">
    <property type="entry name" value="TRYPSIN_DOM"/>
    <property type="match status" value="1"/>
</dbReference>